<feature type="transmembrane region" description="Helical" evidence="6">
    <location>
        <begin position="328"/>
        <end position="345"/>
    </location>
</feature>
<dbReference type="HOGENOM" id="CLU_028799_3_1_10"/>
<keyword evidence="4 6" id="KW-1133">Transmembrane helix</keyword>
<feature type="transmembrane region" description="Helical" evidence="6">
    <location>
        <begin position="303"/>
        <end position="321"/>
    </location>
</feature>
<dbReference type="RefSeq" id="WP_010933214.1">
    <property type="nucleotide sequence ID" value="NC_002932.3"/>
</dbReference>
<evidence type="ECO:0000256" key="2">
    <source>
        <dbReference type="ARBA" id="ARBA00022475"/>
    </source>
</evidence>
<keyword evidence="5 6" id="KW-0472">Membrane</keyword>
<dbReference type="Proteomes" id="UP000001007">
    <property type="component" value="Chromosome"/>
</dbReference>
<keyword evidence="2" id="KW-1003">Cell membrane</keyword>
<dbReference type="PANTHER" id="PTHR33529:SF8">
    <property type="entry name" value="PERMEASE, YJGP_YJGQ FAMILY"/>
    <property type="match status" value="1"/>
</dbReference>
<reference evidence="7 8" key="1">
    <citation type="journal article" date="2002" name="Proc. Natl. Acad. Sci. U.S.A.">
        <title>The complete genome sequence of Chlorobium tepidum TLS, a photosynthetic, anaerobic, green-sulfur bacterium.</title>
        <authorList>
            <person name="Eisen J.A."/>
            <person name="Nelson K.E."/>
            <person name="Paulsen I.T."/>
            <person name="Heidelberg J.F."/>
            <person name="Wu M."/>
            <person name="Dodson R.J."/>
            <person name="Deboy R."/>
            <person name="Gwinn M.L."/>
            <person name="Nelson W.C."/>
            <person name="Haft D.H."/>
            <person name="Hickey E.K."/>
            <person name="Peterson J.D."/>
            <person name="Durkin A.S."/>
            <person name="Kolonay J.L."/>
            <person name="Yang F."/>
            <person name="Holt I."/>
            <person name="Umayam L.A."/>
            <person name="Mason T."/>
            <person name="Brenner M."/>
            <person name="Shea T.P."/>
            <person name="Parksey D."/>
            <person name="Nierman W.C."/>
            <person name="Feldblyum T.V."/>
            <person name="Hansen C.L."/>
            <person name="Craven M.B."/>
            <person name="Radune D."/>
            <person name="Vamathevan J."/>
            <person name="Khouri H."/>
            <person name="White O."/>
            <person name="Gruber T.M."/>
            <person name="Ketchum K.A."/>
            <person name="Venter J.C."/>
            <person name="Tettelin H."/>
            <person name="Bryant D.A."/>
            <person name="Fraser C.M."/>
        </authorList>
    </citation>
    <scope>NUCLEOTIDE SEQUENCE [LARGE SCALE GENOMIC DNA]</scope>
    <source>
        <strain evidence="8">ATCC 49652 / DSM 12025 / NBRC 103806 / TLS</strain>
    </source>
</reference>
<dbReference type="GO" id="GO:0015920">
    <property type="term" value="P:lipopolysaccharide transport"/>
    <property type="evidence" value="ECO:0007669"/>
    <property type="project" value="TreeGrafter"/>
</dbReference>
<evidence type="ECO:0000313" key="7">
    <source>
        <dbReference type="EMBL" id="AAM72775.1"/>
    </source>
</evidence>
<feature type="transmembrane region" description="Helical" evidence="6">
    <location>
        <begin position="129"/>
        <end position="152"/>
    </location>
</feature>
<dbReference type="InterPro" id="IPR030923">
    <property type="entry name" value="LptG"/>
</dbReference>
<evidence type="ECO:0000256" key="1">
    <source>
        <dbReference type="ARBA" id="ARBA00004651"/>
    </source>
</evidence>
<dbReference type="DNASU" id="1007711"/>
<dbReference type="PANTHER" id="PTHR33529">
    <property type="entry name" value="SLR0882 PROTEIN-RELATED"/>
    <property type="match status" value="1"/>
</dbReference>
<protein>
    <submittedName>
        <fullName evidence="7">Membrane protein, putative</fullName>
    </submittedName>
</protein>
<dbReference type="GO" id="GO:0043190">
    <property type="term" value="C:ATP-binding cassette (ABC) transporter complex"/>
    <property type="evidence" value="ECO:0007669"/>
    <property type="project" value="InterPro"/>
</dbReference>
<dbReference type="Pfam" id="PF03739">
    <property type="entry name" value="LptF_LptG"/>
    <property type="match status" value="1"/>
</dbReference>
<dbReference type="KEGG" id="cte:CT1549"/>
<accession>Q8KC76</accession>
<dbReference type="EMBL" id="AE006470">
    <property type="protein sequence ID" value="AAM72775.1"/>
    <property type="molecule type" value="Genomic_DNA"/>
</dbReference>
<dbReference type="eggNOG" id="COG0795">
    <property type="taxonomic scope" value="Bacteria"/>
</dbReference>
<dbReference type="NCBIfam" id="TIGR04408">
    <property type="entry name" value="LptG_lptG"/>
    <property type="match status" value="1"/>
</dbReference>
<gene>
    <name evidence="7" type="ordered locus">CT1549</name>
</gene>
<name>Q8KC76_CHLTE</name>
<evidence type="ECO:0000256" key="4">
    <source>
        <dbReference type="ARBA" id="ARBA00022989"/>
    </source>
</evidence>
<evidence type="ECO:0000256" key="3">
    <source>
        <dbReference type="ARBA" id="ARBA00022692"/>
    </source>
</evidence>
<dbReference type="InterPro" id="IPR005495">
    <property type="entry name" value="LptG/LptF_permease"/>
</dbReference>
<dbReference type="GO" id="GO:0055085">
    <property type="term" value="P:transmembrane transport"/>
    <property type="evidence" value="ECO:0007669"/>
    <property type="project" value="InterPro"/>
</dbReference>
<sequence length="384" mass="42619">MNDGKATPGEAGCRENQLLKLPGFGNFTIIDRYIARQFLTIFLFALASFAALFILINLVENLDRFLDRHISFGRILIYYLSGLPDTFLLTSPLSVLLASLFVTGKLSMQSELPALKSAGMSLSRLMKPFLLVTMAIAALNTINSCFIAPAMYDWSKGFEKRYLKKQQDNGEEPLHIRESNNRILTVAKIGPDKKSATTVSLETFNGSQIVSRIDADSLRIITRHKYWIFYNTKQRTFSKGAETLVTRAGADTLKLSLAPNTFKMIDTDPDEMNIVQHIDFIWQKARSGLPGLERATVKLHTKLALPLASMIIVLIGVPLSSKKKRSGLAVEISISLLIGLLYLGMLKTIGSLGYDGLLNPVLAAWLPDILFIIAGTFLYRSADH</sequence>
<evidence type="ECO:0000256" key="5">
    <source>
        <dbReference type="ARBA" id="ARBA00023136"/>
    </source>
</evidence>
<evidence type="ECO:0000313" key="8">
    <source>
        <dbReference type="Proteomes" id="UP000001007"/>
    </source>
</evidence>
<dbReference type="AlphaFoldDB" id="Q8KC76"/>
<dbReference type="OrthoDB" id="9807977at2"/>
<keyword evidence="3 6" id="KW-0812">Transmembrane</keyword>
<dbReference type="EnsemblBacteria" id="AAM72775">
    <property type="protein sequence ID" value="AAM72775"/>
    <property type="gene ID" value="CT1549"/>
</dbReference>
<comment type="subcellular location">
    <subcellularLocation>
        <location evidence="1">Cell membrane</location>
        <topology evidence="1">Multi-pass membrane protein</topology>
    </subcellularLocation>
</comment>
<organism evidence="7 8">
    <name type="scientific">Chlorobaculum tepidum (strain ATCC 49652 / DSM 12025 / NBRC 103806 / TLS)</name>
    <name type="common">Chlorobium tepidum</name>
    <dbReference type="NCBI Taxonomy" id="194439"/>
    <lineage>
        <taxon>Bacteria</taxon>
        <taxon>Pseudomonadati</taxon>
        <taxon>Chlorobiota</taxon>
        <taxon>Chlorobiia</taxon>
        <taxon>Chlorobiales</taxon>
        <taxon>Chlorobiaceae</taxon>
        <taxon>Chlorobaculum</taxon>
    </lineage>
</organism>
<feature type="transmembrane region" description="Helical" evidence="6">
    <location>
        <begin position="357"/>
        <end position="379"/>
    </location>
</feature>
<evidence type="ECO:0000256" key="6">
    <source>
        <dbReference type="SAM" id="Phobius"/>
    </source>
</evidence>
<feature type="transmembrane region" description="Helical" evidence="6">
    <location>
        <begin position="38"/>
        <end position="59"/>
    </location>
</feature>
<keyword evidence="8" id="KW-1185">Reference proteome</keyword>
<dbReference type="STRING" id="194439.CT1549"/>
<proteinExistence type="predicted"/>